<evidence type="ECO:0000256" key="1">
    <source>
        <dbReference type="SAM" id="Coils"/>
    </source>
</evidence>
<dbReference type="Gene3D" id="3.80.10.10">
    <property type="entry name" value="Ribonuclease Inhibitor"/>
    <property type="match status" value="1"/>
</dbReference>
<keyword evidence="1" id="KW-0175">Coiled coil</keyword>
<evidence type="ECO:0000259" key="2">
    <source>
        <dbReference type="Pfam" id="PF12937"/>
    </source>
</evidence>
<dbReference type="OrthoDB" id="2269034at2759"/>
<gene>
    <name evidence="3" type="ORF">MIND_01376500</name>
</gene>
<comment type="caution">
    <text evidence="3">The sequence shown here is derived from an EMBL/GenBank/DDBJ whole genome shotgun (WGS) entry which is preliminary data.</text>
</comment>
<reference evidence="3" key="1">
    <citation type="submission" date="2020-05" db="EMBL/GenBank/DDBJ databases">
        <title>Mycena genomes resolve the evolution of fungal bioluminescence.</title>
        <authorList>
            <person name="Tsai I.J."/>
        </authorList>
    </citation>
    <scope>NUCLEOTIDE SEQUENCE</scope>
    <source>
        <strain evidence="3">171206Taipei</strain>
    </source>
</reference>
<dbReference type="InterPro" id="IPR001810">
    <property type="entry name" value="F-box_dom"/>
</dbReference>
<dbReference type="Proteomes" id="UP000636479">
    <property type="component" value="Unassembled WGS sequence"/>
</dbReference>
<dbReference type="EMBL" id="JACAZF010000017">
    <property type="protein sequence ID" value="KAF7289155.1"/>
    <property type="molecule type" value="Genomic_DNA"/>
</dbReference>
<name>A0A8H6RYY6_9AGAR</name>
<organism evidence="3 4">
    <name type="scientific">Mycena indigotica</name>
    <dbReference type="NCBI Taxonomy" id="2126181"/>
    <lineage>
        <taxon>Eukaryota</taxon>
        <taxon>Fungi</taxon>
        <taxon>Dikarya</taxon>
        <taxon>Basidiomycota</taxon>
        <taxon>Agaricomycotina</taxon>
        <taxon>Agaricomycetes</taxon>
        <taxon>Agaricomycetidae</taxon>
        <taxon>Agaricales</taxon>
        <taxon>Marasmiineae</taxon>
        <taxon>Mycenaceae</taxon>
        <taxon>Mycena</taxon>
    </lineage>
</organism>
<dbReference type="RefSeq" id="XP_037213186.1">
    <property type="nucleotide sequence ID" value="XM_037370185.1"/>
</dbReference>
<accession>A0A8H6RYY6</accession>
<keyword evidence="4" id="KW-1185">Reference proteome</keyword>
<dbReference type="AlphaFoldDB" id="A0A8H6RYY6"/>
<dbReference type="SUPFAM" id="SSF52058">
    <property type="entry name" value="L domain-like"/>
    <property type="match status" value="1"/>
</dbReference>
<dbReference type="InterPro" id="IPR032675">
    <property type="entry name" value="LRR_dom_sf"/>
</dbReference>
<evidence type="ECO:0000313" key="3">
    <source>
        <dbReference type="EMBL" id="KAF7289155.1"/>
    </source>
</evidence>
<evidence type="ECO:0000313" key="4">
    <source>
        <dbReference type="Proteomes" id="UP000636479"/>
    </source>
</evidence>
<proteinExistence type="predicted"/>
<dbReference type="Pfam" id="PF12937">
    <property type="entry name" value="F-box-like"/>
    <property type="match status" value="1"/>
</dbReference>
<feature type="domain" description="F-box" evidence="2">
    <location>
        <begin position="72"/>
        <end position="125"/>
    </location>
</feature>
<dbReference type="GeneID" id="59352701"/>
<feature type="coiled-coil region" evidence="1">
    <location>
        <begin position="30"/>
        <end position="64"/>
    </location>
</feature>
<sequence>MYGYCYAKASAALSFLAGSRQRNEPLDSTRSSLRDEAEQVKKTIAELQMQLSKLEDRLEVIQDTLSTVVYPINTLPPELLSQIFTAAVSASPRGDVNFTLLQITAVCRRWHSVAIADPRLWTKLSYSIDGLDKRDLLFERFLRRARGLLIDFSSGGEDNWSSLPPCLFDSASQWREAFLATTHWPALSPVDCPHLTRLTLNIGSSVLESGLPLVLDVPHLRELSISIPNLVRQLTLPAHQLRKLTITGTATHEEIAFMLLPLVALEELVLGEISDPVDARDFPIRMPHLSSLSLLGMESCVILQSLVSPALTTLHLGDFDCTDVGEQLHPFLRDSPARITTLVVSPPDYAGFGFLLYHHGEKFTSVTHLKCTAPAIEMGHNTRNTCTDMLSRTRNLPNLGKFTLVVPSGPAHIDPFVDGLARRAANFDSAEEGEMKLTELVVEFTPHDGATLEHLRALKRLQKSTAIQISVPGGCPTRSAWSS</sequence>
<protein>
    <submittedName>
        <fullName evidence="3">F-box domain-containing protein</fullName>
    </submittedName>
</protein>
<dbReference type="Gene3D" id="1.20.1280.50">
    <property type="match status" value="1"/>
</dbReference>